<evidence type="ECO:0000313" key="4">
    <source>
        <dbReference type="Proteomes" id="UP000815677"/>
    </source>
</evidence>
<keyword evidence="4" id="KW-1185">Reference proteome</keyword>
<proteinExistence type="predicted"/>
<dbReference type="InterPro" id="IPR000073">
    <property type="entry name" value="AB_hydrolase_1"/>
</dbReference>
<sequence length="302" mass="33646">MAAKRYSADAHWTTDQRGDKITLVLLHGLGQHKEQWEPIVGRLFDSAAGPHIQEAWSFDWQSHGESAVLNVDSDALRRGPESITVADWADALIDFIKSDAVAGHRRFIGVGYSSGVLALITAFIHLPPSLSSSLIFVEPTLLDADIWAEHPEINETFELSTKGTTFRKNVWKNRQEAYAYIKQRPPWKGFDDAVLRLYVEHGMHRSPIDGTVTRSCPTAHEARGFQVNSPYVVEGAIRLAEVSQRLPVHAIFGEHKSSLTPSRSGLCDGYVPRSKDSIADRRSRRRTLGDARETLGRCGCYG</sequence>
<dbReference type="InterPro" id="IPR029058">
    <property type="entry name" value="AB_hydrolase_fold"/>
</dbReference>
<accession>A0ABQ0LN62</accession>
<evidence type="ECO:0000313" key="3">
    <source>
        <dbReference type="EMBL" id="GAT52515.1"/>
    </source>
</evidence>
<organism evidence="3 4">
    <name type="scientific">Mycena chlorophos</name>
    <name type="common">Agaric fungus</name>
    <name type="synonym">Agaricus chlorophos</name>
    <dbReference type="NCBI Taxonomy" id="658473"/>
    <lineage>
        <taxon>Eukaryota</taxon>
        <taxon>Fungi</taxon>
        <taxon>Dikarya</taxon>
        <taxon>Basidiomycota</taxon>
        <taxon>Agaricomycotina</taxon>
        <taxon>Agaricomycetes</taxon>
        <taxon>Agaricomycetidae</taxon>
        <taxon>Agaricales</taxon>
        <taxon>Marasmiineae</taxon>
        <taxon>Mycenaceae</taxon>
        <taxon>Mycena</taxon>
    </lineage>
</organism>
<protein>
    <recommendedName>
        <fullName evidence="2">AB hydrolase-1 domain-containing protein</fullName>
    </recommendedName>
</protein>
<dbReference type="Proteomes" id="UP000815677">
    <property type="component" value="Unassembled WGS sequence"/>
</dbReference>
<dbReference type="EMBL" id="DF847781">
    <property type="protein sequence ID" value="GAT52515.1"/>
    <property type="molecule type" value="Genomic_DNA"/>
</dbReference>
<gene>
    <name evidence="3" type="ORF">MCHLO_09559</name>
</gene>
<keyword evidence="1" id="KW-1133">Transmembrane helix</keyword>
<dbReference type="SUPFAM" id="SSF53474">
    <property type="entry name" value="alpha/beta-Hydrolases"/>
    <property type="match status" value="1"/>
</dbReference>
<keyword evidence="1" id="KW-0812">Transmembrane</keyword>
<feature type="transmembrane region" description="Helical" evidence="1">
    <location>
        <begin position="107"/>
        <end position="126"/>
    </location>
</feature>
<reference evidence="3" key="1">
    <citation type="submission" date="2014-09" db="EMBL/GenBank/DDBJ databases">
        <title>Genome sequence of the luminous mushroom Mycena chlorophos for searching fungal bioluminescence genes.</title>
        <authorList>
            <person name="Tanaka Y."/>
            <person name="Kasuga D."/>
            <person name="Oba Y."/>
            <person name="Hase S."/>
            <person name="Sato K."/>
            <person name="Oba Y."/>
            <person name="Sakakibara Y."/>
        </authorList>
    </citation>
    <scope>NUCLEOTIDE SEQUENCE</scope>
</reference>
<keyword evidence="1" id="KW-0472">Membrane</keyword>
<evidence type="ECO:0000259" key="2">
    <source>
        <dbReference type="Pfam" id="PF12697"/>
    </source>
</evidence>
<dbReference type="Pfam" id="PF12697">
    <property type="entry name" value="Abhydrolase_6"/>
    <property type="match status" value="1"/>
</dbReference>
<dbReference type="Gene3D" id="3.40.50.1820">
    <property type="entry name" value="alpha/beta hydrolase"/>
    <property type="match status" value="1"/>
</dbReference>
<feature type="domain" description="AB hydrolase-1" evidence="2">
    <location>
        <begin position="23"/>
        <end position="178"/>
    </location>
</feature>
<name>A0ABQ0LN62_MYCCL</name>
<evidence type="ECO:0000256" key="1">
    <source>
        <dbReference type="SAM" id="Phobius"/>
    </source>
</evidence>